<dbReference type="AlphaFoldDB" id="A0ABD1XQG9"/>
<dbReference type="EMBL" id="JBHFFA010000007">
    <property type="protein sequence ID" value="KAL2611005.1"/>
    <property type="molecule type" value="Genomic_DNA"/>
</dbReference>
<name>A0ABD1XQG9_9MARC</name>
<dbReference type="InterPro" id="IPR004158">
    <property type="entry name" value="DUF247_pln"/>
</dbReference>
<organism evidence="1 2">
    <name type="scientific">Riccia fluitans</name>
    <dbReference type="NCBI Taxonomy" id="41844"/>
    <lineage>
        <taxon>Eukaryota</taxon>
        <taxon>Viridiplantae</taxon>
        <taxon>Streptophyta</taxon>
        <taxon>Embryophyta</taxon>
        <taxon>Marchantiophyta</taxon>
        <taxon>Marchantiopsida</taxon>
        <taxon>Marchantiidae</taxon>
        <taxon>Marchantiales</taxon>
        <taxon>Ricciaceae</taxon>
        <taxon>Riccia</taxon>
    </lineage>
</organism>
<proteinExistence type="predicted"/>
<dbReference type="PANTHER" id="PTHR31170:SF25">
    <property type="entry name" value="BNAA09G04570D PROTEIN"/>
    <property type="match status" value="1"/>
</dbReference>
<comment type="caution">
    <text evidence="1">The sequence shown here is derived from an EMBL/GenBank/DDBJ whole genome shotgun (WGS) entry which is preliminary data.</text>
</comment>
<protein>
    <submittedName>
        <fullName evidence="1">Uncharacterized protein</fullName>
    </submittedName>
</protein>
<keyword evidence="2" id="KW-1185">Reference proteome</keyword>
<accession>A0ABD1XQG9</accession>
<reference evidence="1 2" key="1">
    <citation type="submission" date="2024-09" db="EMBL/GenBank/DDBJ databases">
        <title>Chromosome-scale assembly of Riccia fluitans.</title>
        <authorList>
            <person name="Paukszto L."/>
            <person name="Sawicki J."/>
            <person name="Karawczyk K."/>
            <person name="Piernik-Szablinska J."/>
            <person name="Szczecinska M."/>
            <person name="Mazdziarz M."/>
        </authorList>
    </citation>
    <scope>NUCLEOTIDE SEQUENCE [LARGE SCALE GENOMIC DNA]</scope>
    <source>
        <strain evidence="1">Rf_01</strain>
        <tissue evidence="1">Aerial parts of the thallus</tissue>
    </source>
</reference>
<dbReference type="Pfam" id="PF03140">
    <property type="entry name" value="DUF247"/>
    <property type="match status" value="2"/>
</dbReference>
<evidence type="ECO:0000313" key="1">
    <source>
        <dbReference type="EMBL" id="KAL2611005.1"/>
    </source>
</evidence>
<evidence type="ECO:0000313" key="2">
    <source>
        <dbReference type="Proteomes" id="UP001605036"/>
    </source>
</evidence>
<dbReference type="Proteomes" id="UP001605036">
    <property type="component" value="Unassembled WGS sequence"/>
</dbReference>
<sequence length="384" mass="44072">MAADADNPWVLSVYDLLQEEAKRRSDNSLGHDCPIYRLPQHIRKLKPHCYDSLIVSLGLYNRDFRSRTPMDRLKLEIVSIFLEYLGLLDPDGWDNFCAEVTTSSPYALELFYHDPPSDSFITSEVVRSMLTIDATFVAAFYLPEFIYVGGLGEFPSGARAFLRDLNGIFQRGSVWCHIDHLHQDISSLFENQAICMSLQRESKVVGWSESNFYQRYVAASRRTLPTASQLRRSGIRCRGVRTSVGDIRFVKSFFSLKAMLYLPKIDFQDYSEKVLLNLCVYEWMNTKIQRKQLIAYVQAMDDLINTEEDVQLLRKGDEPVISVNYLGQDKMVADLFNNPLRNFPSVRNEDFGPSLLAVFDEVHACRPSRPIVFHFSGLTLIKVS</sequence>
<dbReference type="PANTHER" id="PTHR31170">
    <property type="entry name" value="BNAC04G53230D PROTEIN"/>
    <property type="match status" value="1"/>
</dbReference>
<gene>
    <name evidence="1" type="ORF">R1flu_022697</name>
</gene>